<dbReference type="EMBL" id="JAEEGC010000035">
    <property type="protein sequence ID" value="MBV7272950.1"/>
    <property type="molecule type" value="Genomic_DNA"/>
</dbReference>
<dbReference type="EC" id="2.7.1.180" evidence="1"/>
<name>A0A949TWT3_9CLOT</name>
<dbReference type="Proteomes" id="UP000694308">
    <property type="component" value="Unassembled WGS sequence"/>
</dbReference>
<keyword evidence="1" id="KW-0479">Metal-binding</keyword>
<feature type="transmembrane region" description="Helical" evidence="2">
    <location>
        <begin position="7"/>
        <end position="25"/>
    </location>
</feature>
<evidence type="ECO:0000313" key="4">
    <source>
        <dbReference type="Proteomes" id="UP000694308"/>
    </source>
</evidence>
<keyword evidence="1" id="KW-0285">Flavoprotein</keyword>
<comment type="catalytic activity">
    <reaction evidence="1">
        <text>L-threonyl-[protein] + FAD = FMN-L-threonyl-[protein] + AMP + H(+)</text>
        <dbReference type="Rhea" id="RHEA:36847"/>
        <dbReference type="Rhea" id="RHEA-COMP:11060"/>
        <dbReference type="Rhea" id="RHEA-COMP:11061"/>
        <dbReference type="ChEBI" id="CHEBI:15378"/>
        <dbReference type="ChEBI" id="CHEBI:30013"/>
        <dbReference type="ChEBI" id="CHEBI:57692"/>
        <dbReference type="ChEBI" id="CHEBI:74257"/>
        <dbReference type="ChEBI" id="CHEBI:456215"/>
        <dbReference type="EC" id="2.7.1.180"/>
    </reaction>
</comment>
<comment type="similarity">
    <text evidence="1">Belongs to the ApbE family.</text>
</comment>
<comment type="caution">
    <text evidence="3">The sequence shown here is derived from an EMBL/GenBank/DDBJ whole genome shotgun (WGS) entry which is preliminary data.</text>
</comment>
<keyword evidence="2" id="KW-0812">Transmembrane</keyword>
<organism evidence="3 4">
    <name type="scientific">Clostridium thailandense</name>
    <dbReference type="NCBI Taxonomy" id="2794346"/>
    <lineage>
        <taxon>Bacteria</taxon>
        <taxon>Bacillati</taxon>
        <taxon>Bacillota</taxon>
        <taxon>Clostridia</taxon>
        <taxon>Eubacteriales</taxon>
        <taxon>Clostridiaceae</taxon>
        <taxon>Clostridium</taxon>
    </lineage>
</organism>
<reference evidence="3" key="1">
    <citation type="submission" date="2020-12" db="EMBL/GenBank/DDBJ databases">
        <title>Clostridium thailandense sp. nov., a novel acetogenic bacterium isolated from peat land soil in Thailand.</title>
        <authorList>
            <person name="Chaikitkaew S."/>
            <person name="Birkeland N.K."/>
        </authorList>
    </citation>
    <scope>NUCLEOTIDE SEQUENCE</scope>
    <source>
        <strain evidence="3">PL3</strain>
    </source>
</reference>
<dbReference type="InterPro" id="IPR024932">
    <property type="entry name" value="ApbE"/>
</dbReference>
<sequence length="346" mass="38303">MLFTIKAVLFAMIALLSIILISIFITSDNKNYSIVRDSYSLGTIVQLKAYGSKAEKAIEEVIDKLNEIDNKMSVFKGYSEVSKINTSAGEESQVVSKDTYFLIKKAVEYCSISGGAFDITIRPLVELWGIGKDNSQIPESNELTKKIKLVNYKDIVLHEDTKSVFLRNKEQQIDLGGIAKGFAADEAKNILVKHNIKNAIIDLGGNIFALGKNVNGLPWRIGIQDPLKSRGQFVGIINIINKSVVTSGGYERYFIQDDKIFHHIINPSTGYPSESDILSATIISDYSIDGDGLSTGIYIMGLPKAIDLIESIKGVDAIFINNNKEIHVTSGMRNNFILTNNEYVYN</sequence>
<evidence type="ECO:0000313" key="3">
    <source>
        <dbReference type="EMBL" id="MBV7272950.1"/>
    </source>
</evidence>
<dbReference type="PIRSF" id="PIRSF006268">
    <property type="entry name" value="ApbE"/>
    <property type="match status" value="1"/>
</dbReference>
<keyword evidence="1 3" id="KW-0808">Transferase</keyword>
<dbReference type="AlphaFoldDB" id="A0A949TWT3"/>
<evidence type="ECO:0000256" key="1">
    <source>
        <dbReference type="PIRNR" id="PIRNR006268"/>
    </source>
</evidence>
<accession>A0A949TWT3</accession>
<keyword evidence="2" id="KW-1133">Transmembrane helix</keyword>
<keyword evidence="4" id="KW-1185">Reference proteome</keyword>
<dbReference type="PANTHER" id="PTHR30040">
    <property type="entry name" value="THIAMINE BIOSYNTHESIS LIPOPROTEIN APBE"/>
    <property type="match status" value="1"/>
</dbReference>
<keyword evidence="1" id="KW-0274">FAD</keyword>
<keyword evidence="1" id="KW-0460">Magnesium</keyword>
<dbReference type="RefSeq" id="WP_218319982.1">
    <property type="nucleotide sequence ID" value="NZ_JAEEGC010000035.1"/>
</dbReference>
<gene>
    <name evidence="3" type="ORF">I6U48_08490</name>
</gene>
<dbReference type="PANTHER" id="PTHR30040:SF2">
    <property type="entry name" value="FAD:PROTEIN FMN TRANSFERASE"/>
    <property type="match status" value="1"/>
</dbReference>
<evidence type="ECO:0000256" key="2">
    <source>
        <dbReference type="SAM" id="Phobius"/>
    </source>
</evidence>
<proteinExistence type="inferred from homology"/>
<keyword evidence="2" id="KW-0472">Membrane</keyword>
<dbReference type="Pfam" id="PF02424">
    <property type="entry name" value="ApbE"/>
    <property type="match status" value="1"/>
</dbReference>
<protein>
    <recommendedName>
        <fullName evidence="1">FAD:protein FMN transferase</fullName>
        <ecNumber evidence="1">2.7.1.180</ecNumber>
    </recommendedName>
    <alternativeName>
        <fullName evidence="1">Flavin transferase</fullName>
    </alternativeName>
</protein>
<dbReference type="GO" id="GO:0016740">
    <property type="term" value="F:transferase activity"/>
    <property type="evidence" value="ECO:0007669"/>
    <property type="project" value="UniProtKB-KW"/>
</dbReference>